<gene>
    <name evidence="2" type="ORF">LVJ82_10440</name>
</gene>
<evidence type="ECO:0000313" key="2">
    <source>
        <dbReference type="EMBL" id="UOO87910.1"/>
    </source>
</evidence>
<keyword evidence="1" id="KW-1133">Transmembrane helix</keyword>
<keyword evidence="3" id="KW-1185">Reference proteome</keyword>
<evidence type="ECO:0000256" key="1">
    <source>
        <dbReference type="SAM" id="Phobius"/>
    </source>
</evidence>
<reference evidence="2 3" key="1">
    <citation type="journal article" date="2022" name="Res Sq">
        <title>Evolution of multicellular longitudinally dividing oral cavity symbionts (Neisseriaceae).</title>
        <authorList>
            <person name="Nyongesa S."/>
            <person name="Weber P."/>
            <person name="Bernet E."/>
            <person name="Pullido F."/>
            <person name="Nieckarz M."/>
            <person name="Delaby M."/>
            <person name="Nieves C."/>
            <person name="Viehboeck T."/>
            <person name="Krause N."/>
            <person name="Rivera-Millot A."/>
            <person name="Nakamura A."/>
            <person name="Vischer N."/>
            <person name="VanNieuwenhze M."/>
            <person name="Brun Y."/>
            <person name="Cava F."/>
            <person name="Bulgheresi S."/>
            <person name="Veyrier F."/>
        </authorList>
    </citation>
    <scope>NUCLEOTIDE SEQUENCE [LARGE SCALE GENOMIC DNA]</scope>
    <source>
        <strain evidence="2 3">SN4</strain>
    </source>
</reference>
<feature type="transmembrane region" description="Helical" evidence="1">
    <location>
        <begin position="45"/>
        <end position="66"/>
    </location>
</feature>
<organism evidence="2 3">
    <name type="scientific">Vitreoscilla massiliensis</name>
    <dbReference type="NCBI Taxonomy" id="1689272"/>
    <lineage>
        <taxon>Bacteria</taxon>
        <taxon>Pseudomonadati</taxon>
        <taxon>Pseudomonadota</taxon>
        <taxon>Betaproteobacteria</taxon>
        <taxon>Neisseriales</taxon>
        <taxon>Neisseriaceae</taxon>
        <taxon>Vitreoscilla</taxon>
    </lineage>
</organism>
<protein>
    <submittedName>
        <fullName evidence="2">Uncharacterized protein</fullName>
    </submittedName>
</protein>
<keyword evidence="1" id="KW-0472">Membrane</keyword>
<sequence length="72" mass="8166">MGSYGWVALLYLIYSVCTDWLVFRYDEDAASDRLSILRQLGGSDLKMAAIALWILVTVSLGFAVLIDYLDWE</sequence>
<dbReference type="EMBL" id="CP091511">
    <property type="protein sequence ID" value="UOO87910.1"/>
    <property type="molecule type" value="Genomic_DNA"/>
</dbReference>
<dbReference type="RefSeq" id="WP_058356650.1">
    <property type="nucleotide sequence ID" value="NZ_CABKVG010000009.1"/>
</dbReference>
<feature type="transmembrane region" description="Helical" evidence="1">
    <location>
        <begin position="6"/>
        <end position="25"/>
    </location>
</feature>
<proteinExistence type="predicted"/>
<keyword evidence="1" id="KW-0812">Transmembrane</keyword>
<evidence type="ECO:0000313" key="3">
    <source>
        <dbReference type="Proteomes" id="UP000832011"/>
    </source>
</evidence>
<name>A0ABY4DWM0_9NEIS</name>
<dbReference type="Proteomes" id="UP000832011">
    <property type="component" value="Chromosome"/>
</dbReference>
<accession>A0ABY4DWM0</accession>